<feature type="domain" description="Hemerythrin-like" evidence="5">
    <location>
        <begin position="14"/>
        <end position="125"/>
    </location>
</feature>
<comment type="similarity">
    <text evidence="1">Belongs to the hemerythrin family.</text>
</comment>
<evidence type="ECO:0000256" key="1">
    <source>
        <dbReference type="ARBA" id="ARBA00010587"/>
    </source>
</evidence>
<dbReference type="Gene3D" id="1.20.120.50">
    <property type="entry name" value="Hemerythrin-like"/>
    <property type="match status" value="1"/>
</dbReference>
<keyword evidence="2" id="KW-0813">Transport</keyword>
<keyword evidence="3" id="KW-0479">Metal-binding</keyword>
<evidence type="ECO:0000259" key="5">
    <source>
        <dbReference type="Pfam" id="PF01814"/>
    </source>
</evidence>
<keyword evidence="7" id="KW-1185">Reference proteome</keyword>
<reference evidence="6 7" key="1">
    <citation type="journal article" date="2013" name="PLoS ONE">
        <title>The first genomic and proteomic characterization of a deep-sea sulfate reducer: insights into the piezophilic lifestyle of Desulfovibrio piezophilus.</title>
        <authorList>
            <person name="Pradel N."/>
            <person name="Ji B."/>
            <person name="Gimenez G."/>
            <person name="Talla E."/>
            <person name="Lenoble P."/>
            <person name="Garel M."/>
            <person name="Tamburini C."/>
            <person name="Fourquet P."/>
            <person name="Lebrun R."/>
            <person name="Bertin P."/>
            <person name="Denis Y."/>
            <person name="Pophillat M."/>
            <person name="Barbe V."/>
            <person name="Ollivier B."/>
            <person name="Dolla A."/>
        </authorList>
    </citation>
    <scope>NUCLEOTIDE SEQUENCE [LARGE SCALE GENOMIC DNA]</scope>
    <source>
        <strain evidence="7">DSM 10523 / SB164P1</strain>
    </source>
</reference>
<dbReference type="OrthoDB" id="9774644at2"/>
<protein>
    <submittedName>
        <fullName evidence="6">Hemerythrin-like metal-binding protein</fullName>
    </submittedName>
</protein>
<dbReference type="RefSeq" id="WP_015414150.1">
    <property type="nucleotide sequence ID" value="NC_020409.1"/>
</dbReference>
<evidence type="ECO:0000256" key="4">
    <source>
        <dbReference type="ARBA" id="ARBA00023004"/>
    </source>
</evidence>
<dbReference type="SUPFAM" id="SSF47188">
    <property type="entry name" value="Hemerythrin-like"/>
    <property type="match status" value="1"/>
</dbReference>
<dbReference type="InterPro" id="IPR035938">
    <property type="entry name" value="Hemerythrin-like_sf"/>
</dbReference>
<dbReference type="KEGG" id="dpi:BN4_10860"/>
<dbReference type="HOGENOM" id="CLU_086902_3_1_7"/>
<dbReference type="EMBL" id="FO203427">
    <property type="protein sequence ID" value="CCH48097.1"/>
    <property type="molecule type" value="Genomic_DNA"/>
</dbReference>
<keyword evidence="4" id="KW-0408">Iron</keyword>
<evidence type="ECO:0000256" key="2">
    <source>
        <dbReference type="ARBA" id="ARBA00022621"/>
    </source>
</evidence>
<dbReference type="Pfam" id="PF01814">
    <property type="entry name" value="Hemerythrin"/>
    <property type="match status" value="1"/>
</dbReference>
<evidence type="ECO:0000256" key="3">
    <source>
        <dbReference type="ARBA" id="ARBA00022723"/>
    </source>
</evidence>
<dbReference type="Proteomes" id="UP000011724">
    <property type="component" value="Chromosome"/>
</dbReference>
<dbReference type="InterPro" id="IPR012827">
    <property type="entry name" value="Hemerythrin_metal-bd"/>
</dbReference>
<organism evidence="6 7">
    <name type="scientific">Pseudodesulfovibrio piezophilus (strain DSM 21447 / JCM 15486 / C1TLV30)</name>
    <name type="common">Desulfovibrio piezophilus</name>
    <dbReference type="NCBI Taxonomy" id="1322246"/>
    <lineage>
        <taxon>Bacteria</taxon>
        <taxon>Pseudomonadati</taxon>
        <taxon>Thermodesulfobacteriota</taxon>
        <taxon>Desulfovibrionia</taxon>
        <taxon>Desulfovibrionales</taxon>
        <taxon>Desulfovibrionaceae</taxon>
    </lineage>
</organism>
<dbReference type="NCBIfam" id="NF033749">
    <property type="entry name" value="bact_hemeryth"/>
    <property type="match status" value="1"/>
</dbReference>
<dbReference type="InterPro" id="IPR050669">
    <property type="entry name" value="Hemerythrin"/>
</dbReference>
<proteinExistence type="inferred from homology"/>
<keyword evidence="2" id="KW-0561">Oxygen transport</keyword>
<dbReference type="PROSITE" id="PS00550">
    <property type="entry name" value="HEMERYTHRINS"/>
    <property type="match status" value="1"/>
</dbReference>
<dbReference type="InterPro" id="IPR012312">
    <property type="entry name" value="Hemerythrin-like"/>
</dbReference>
<dbReference type="AlphaFoldDB" id="M1WR43"/>
<reference evidence="7" key="2">
    <citation type="journal article" date="2013" name="Stand. Genomic Sci.">
        <title>Complete genome sequence of Desulfocapsa sulfexigens, a marine deltaproteobacterium specialized in disproportionating inorganic sulfur compounds.</title>
        <authorList>
            <person name="Finster K.W."/>
            <person name="Kjeldsen K.U."/>
            <person name="Kube M."/>
            <person name="Reinhardt R."/>
            <person name="Mussmann M."/>
            <person name="Amann R."/>
            <person name="Schreiber L."/>
        </authorList>
    </citation>
    <scope>NUCLEOTIDE SEQUENCE [LARGE SCALE GENOMIC DNA]</scope>
    <source>
        <strain evidence="7">DSM 10523 / SB164P1</strain>
    </source>
</reference>
<accession>M1WR43</accession>
<gene>
    <name evidence="6" type="ordered locus">BN4_10860</name>
</gene>
<dbReference type="PANTHER" id="PTHR37164:SF1">
    <property type="entry name" value="BACTERIOHEMERYTHRIN"/>
    <property type="match status" value="1"/>
</dbReference>
<dbReference type="InterPro" id="IPR016131">
    <property type="entry name" value="Haemerythrin_Fe_BS"/>
</dbReference>
<dbReference type="PATRIC" id="fig|879567.3.peg.885"/>
<dbReference type="BioCyc" id="DPIE1322246:BN4_RS04400-MONOMER"/>
<dbReference type="PANTHER" id="PTHR37164">
    <property type="entry name" value="BACTERIOHEMERYTHRIN"/>
    <property type="match status" value="1"/>
</dbReference>
<dbReference type="NCBIfam" id="TIGR02481">
    <property type="entry name" value="hemeryth_dom"/>
    <property type="match status" value="1"/>
</dbReference>
<dbReference type="eggNOG" id="COG2703">
    <property type="taxonomic scope" value="Bacteria"/>
</dbReference>
<evidence type="ECO:0000313" key="6">
    <source>
        <dbReference type="EMBL" id="CCH48097.1"/>
    </source>
</evidence>
<sequence>MPLMQWDESMSVHVDALDVQHQQLISLINEAYDALQRHDEHHMTTLISKMTDYAHMHFAVEENLLKKHGYQDLEGHRFQHSQFIQDVTNFRKSQFDRTNLSQIFVYLSRWLKAHILEEDRKYIPYMPQPKTESEIGDDDSE</sequence>
<dbReference type="GO" id="GO:0046872">
    <property type="term" value="F:metal ion binding"/>
    <property type="evidence" value="ECO:0007669"/>
    <property type="project" value="UniProtKB-KW"/>
</dbReference>
<evidence type="ECO:0000313" key="7">
    <source>
        <dbReference type="Proteomes" id="UP000011724"/>
    </source>
</evidence>
<dbReference type="STRING" id="1322246.BN4_10860"/>
<dbReference type="GO" id="GO:0005344">
    <property type="term" value="F:oxygen carrier activity"/>
    <property type="evidence" value="ECO:0007669"/>
    <property type="project" value="UniProtKB-KW"/>
</dbReference>
<name>M1WR43_PSEP2</name>
<dbReference type="CDD" id="cd12107">
    <property type="entry name" value="Hemerythrin"/>
    <property type="match status" value="1"/>
</dbReference>